<dbReference type="Pfam" id="PF01661">
    <property type="entry name" value="Macro"/>
    <property type="match status" value="1"/>
</dbReference>
<proteinExistence type="predicted"/>
<evidence type="ECO:0000313" key="3">
    <source>
        <dbReference type="Proteomes" id="UP000528322"/>
    </source>
</evidence>
<dbReference type="InterPro" id="IPR043472">
    <property type="entry name" value="Macro_dom-like"/>
</dbReference>
<sequence>MPVIVKQGNLLTEPDATFILNASNTVLSLGSGVSAAFREHCGGEEYQAYLNQVRRKHEAEHGPVKQGEVIVSGPGQANNFLYAFHAAVMDYSRGRSRPPQMTTLVDILNNINQHLSRFVPKLRSEDPQRAIKLVLPLMGTGVGGLEARKVLDKYRTFLPEMASRYDMDIVVYGYHREDFLLVRAMLQGRAGKEA</sequence>
<protein>
    <submittedName>
        <fullName evidence="2">O-acetyl-ADP-ribose deacetylase (Regulator of RNase III)</fullName>
    </submittedName>
</protein>
<name>A0A7W8DG20_9BACT</name>
<feature type="domain" description="Macro" evidence="1">
    <location>
        <begin position="1"/>
        <end position="190"/>
    </location>
</feature>
<dbReference type="InterPro" id="IPR002589">
    <property type="entry name" value="Macro_dom"/>
</dbReference>
<keyword evidence="3" id="KW-1185">Reference proteome</keyword>
<dbReference type="PROSITE" id="PS51154">
    <property type="entry name" value="MACRO"/>
    <property type="match status" value="1"/>
</dbReference>
<reference evidence="2 3" key="1">
    <citation type="submission" date="2020-08" db="EMBL/GenBank/DDBJ databases">
        <title>Genomic Encyclopedia of Type Strains, Phase IV (KMG-IV): sequencing the most valuable type-strain genomes for metagenomic binning, comparative biology and taxonomic classification.</title>
        <authorList>
            <person name="Goeker M."/>
        </authorList>
    </citation>
    <scope>NUCLEOTIDE SEQUENCE [LARGE SCALE GENOMIC DNA]</scope>
    <source>
        <strain evidence="2 3">DSM 22071</strain>
    </source>
</reference>
<dbReference type="SUPFAM" id="SSF52949">
    <property type="entry name" value="Macro domain-like"/>
    <property type="match status" value="1"/>
</dbReference>
<dbReference type="Proteomes" id="UP000528322">
    <property type="component" value="Unassembled WGS sequence"/>
</dbReference>
<comment type="caution">
    <text evidence="2">The sequence shown here is derived from an EMBL/GenBank/DDBJ whole genome shotgun (WGS) entry which is preliminary data.</text>
</comment>
<evidence type="ECO:0000259" key="1">
    <source>
        <dbReference type="PROSITE" id="PS51154"/>
    </source>
</evidence>
<organism evidence="2 3">
    <name type="scientific">Desulfurispira natronophila</name>
    <dbReference type="NCBI Taxonomy" id="682562"/>
    <lineage>
        <taxon>Bacteria</taxon>
        <taxon>Pseudomonadati</taxon>
        <taxon>Chrysiogenota</taxon>
        <taxon>Chrysiogenia</taxon>
        <taxon>Chrysiogenales</taxon>
        <taxon>Chrysiogenaceae</taxon>
        <taxon>Desulfurispira</taxon>
    </lineage>
</organism>
<dbReference type="Gene3D" id="3.40.220.10">
    <property type="entry name" value="Leucine Aminopeptidase, subunit E, domain 1"/>
    <property type="match status" value="1"/>
</dbReference>
<dbReference type="RefSeq" id="WP_183728643.1">
    <property type="nucleotide sequence ID" value="NZ_JACHID010000001.1"/>
</dbReference>
<dbReference type="EMBL" id="JACHID010000001">
    <property type="protein sequence ID" value="MBB5020940.1"/>
    <property type="molecule type" value="Genomic_DNA"/>
</dbReference>
<accession>A0A7W8DG20</accession>
<evidence type="ECO:0000313" key="2">
    <source>
        <dbReference type="EMBL" id="MBB5020940.1"/>
    </source>
</evidence>
<dbReference type="AlphaFoldDB" id="A0A7W8DG20"/>
<gene>
    <name evidence="2" type="ORF">HNR37_000243</name>
</gene>